<dbReference type="EMBL" id="BAAAVM010000121">
    <property type="protein sequence ID" value="GAA2775808.1"/>
    <property type="molecule type" value="Genomic_DNA"/>
</dbReference>
<evidence type="ECO:0000256" key="3">
    <source>
        <dbReference type="SAM" id="SignalP"/>
    </source>
</evidence>
<dbReference type="InterPro" id="IPR013094">
    <property type="entry name" value="AB_hydrolase_3"/>
</dbReference>
<evidence type="ECO:0000256" key="2">
    <source>
        <dbReference type="ARBA" id="ARBA00022801"/>
    </source>
</evidence>
<dbReference type="Pfam" id="PF07859">
    <property type="entry name" value="Abhydrolase_3"/>
    <property type="match status" value="1"/>
</dbReference>
<evidence type="ECO:0000313" key="5">
    <source>
        <dbReference type="EMBL" id="GAA2775808.1"/>
    </source>
</evidence>
<dbReference type="InterPro" id="IPR050300">
    <property type="entry name" value="GDXG_lipolytic_enzyme"/>
</dbReference>
<organism evidence="5 6">
    <name type="scientific">Streptomyces rameus</name>
    <dbReference type="NCBI Taxonomy" id="68261"/>
    <lineage>
        <taxon>Bacteria</taxon>
        <taxon>Bacillati</taxon>
        <taxon>Actinomycetota</taxon>
        <taxon>Actinomycetes</taxon>
        <taxon>Kitasatosporales</taxon>
        <taxon>Streptomycetaceae</taxon>
        <taxon>Streptomyces</taxon>
    </lineage>
</organism>
<evidence type="ECO:0000256" key="1">
    <source>
        <dbReference type="ARBA" id="ARBA00010515"/>
    </source>
</evidence>
<reference evidence="5 6" key="1">
    <citation type="journal article" date="2019" name="Int. J. Syst. Evol. Microbiol.">
        <title>The Global Catalogue of Microorganisms (GCM) 10K type strain sequencing project: providing services to taxonomists for standard genome sequencing and annotation.</title>
        <authorList>
            <consortium name="The Broad Institute Genomics Platform"/>
            <consortium name="The Broad Institute Genome Sequencing Center for Infectious Disease"/>
            <person name="Wu L."/>
            <person name="Ma J."/>
        </authorList>
    </citation>
    <scope>NUCLEOTIDE SEQUENCE [LARGE SCALE GENOMIC DNA]</scope>
    <source>
        <strain evidence="5 6">JCM 11574</strain>
    </source>
</reference>
<evidence type="ECO:0000313" key="6">
    <source>
        <dbReference type="Proteomes" id="UP001500893"/>
    </source>
</evidence>
<dbReference type="SUPFAM" id="SSF53474">
    <property type="entry name" value="alpha/beta-Hydrolases"/>
    <property type="match status" value="1"/>
</dbReference>
<comment type="similarity">
    <text evidence="1">Belongs to the 'GDXG' lipolytic enzyme family.</text>
</comment>
<accession>A0ABN3V2D9</accession>
<name>A0ABN3V2D9_9ACTN</name>
<comment type="caution">
    <text evidence="5">The sequence shown here is derived from an EMBL/GenBank/DDBJ whole genome shotgun (WGS) entry which is preliminary data.</text>
</comment>
<keyword evidence="3" id="KW-0732">Signal</keyword>
<dbReference type="Gene3D" id="3.40.50.1820">
    <property type="entry name" value="alpha/beta hydrolase"/>
    <property type="match status" value="1"/>
</dbReference>
<feature type="chain" id="PRO_5045232795" evidence="3">
    <location>
        <begin position="37"/>
        <end position="389"/>
    </location>
</feature>
<dbReference type="RefSeq" id="WP_345058409.1">
    <property type="nucleotide sequence ID" value="NZ_BAAAVM010000121.1"/>
</dbReference>
<sequence>MRATDRGAIRTLPRARRLRHLAVAAFLTATATMMSACGTVREGAAPDTAQGRAAVAAGAKYVPCGNPPQKLEKIDQNFLDQLAAADGKPLYDLSYPAARDVLNKLQAGPVPMLPAQITQRTVPGGPTGPVKVHVVRPAGVKGTLPGIVYIHGGGWVLGNFKTHERLVRELANGARAEVVFVDYTPSPEARFPVPIEQAYTVAKWVGAHGAEISLDSSRLAVAGDSVGGDMTAAVTMMAKQRGGPHFRQQVMLYPVTDANFDTASYSRYAENCWLARAAMKWFWNAYAPKAADRANPLASPLKATVGQLRGLPPALVITDSDVLKDSGNSYAAKLRSAGVHVTSSHYSGVTHDFMMLNALRDTQANKAAVAQTTATLREALYASTTPPRR</sequence>
<proteinExistence type="inferred from homology"/>
<feature type="domain" description="Alpha/beta hydrolase fold-3" evidence="4">
    <location>
        <begin position="147"/>
        <end position="354"/>
    </location>
</feature>
<dbReference type="InterPro" id="IPR002168">
    <property type="entry name" value="Lipase_GDXG_HIS_AS"/>
</dbReference>
<protein>
    <submittedName>
        <fullName evidence="5">Alpha/beta hydrolase</fullName>
    </submittedName>
</protein>
<dbReference type="Proteomes" id="UP001500893">
    <property type="component" value="Unassembled WGS sequence"/>
</dbReference>
<feature type="signal peptide" evidence="3">
    <location>
        <begin position="1"/>
        <end position="36"/>
    </location>
</feature>
<gene>
    <name evidence="5" type="ORF">GCM10010521_62980</name>
</gene>
<dbReference type="GO" id="GO:0016787">
    <property type="term" value="F:hydrolase activity"/>
    <property type="evidence" value="ECO:0007669"/>
    <property type="project" value="UniProtKB-KW"/>
</dbReference>
<dbReference type="PANTHER" id="PTHR48081:SF8">
    <property type="entry name" value="ALPHA_BETA HYDROLASE FOLD-3 DOMAIN-CONTAINING PROTEIN-RELATED"/>
    <property type="match status" value="1"/>
</dbReference>
<keyword evidence="6" id="KW-1185">Reference proteome</keyword>
<keyword evidence="2 5" id="KW-0378">Hydrolase</keyword>
<dbReference type="PANTHER" id="PTHR48081">
    <property type="entry name" value="AB HYDROLASE SUPERFAMILY PROTEIN C4A8.06C"/>
    <property type="match status" value="1"/>
</dbReference>
<evidence type="ECO:0000259" key="4">
    <source>
        <dbReference type="Pfam" id="PF07859"/>
    </source>
</evidence>
<dbReference type="PROSITE" id="PS01173">
    <property type="entry name" value="LIPASE_GDXG_HIS"/>
    <property type="match status" value="1"/>
</dbReference>
<dbReference type="InterPro" id="IPR029058">
    <property type="entry name" value="AB_hydrolase_fold"/>
</dbReference>